<dbReference type="Gene3D" id="3.40.190.10">
    <property type="entry name" value="Periplasmic binding protein-like II"/>
    <property type="match status" value="1"/>
</dbReference>
<organism evidence="6 7">
    <name type="scientific">Streptomyces sudanensis</name>
    <dbReference type="NCBI Taxonomy" id="436397"/>
    <lineage>
        <taxon>Bacteria</taxon>
        <taxon>Bacillati</taxon>
        <taxon>Actinomycetota</taxon>
        <taxon>Actinomycetes</taxon>
        <taxon>Kitasatosporales</taxon>
        <taxon>Streptomycetaceae</taxon>
        <taxon>Streptomyces</taxon>
    </lineage>
</organism>
<comment type="subcellular location">
    <subcellularLocation>
        <location evidence="1">Cell envelope</location>
    </subcellularLocation>
</comment>
<dbReference type="Pfam" id="PF00496">
    <property type="entry name" value="SBP_bac_5"/>
    <property type="match status" value="1"/>
</dbReference>
<protein>
    <submittedName>
        <fullName evidence="6">ABC transporter substrate-binding protein</fullName>
    </submittedName>
</protein>
<keyword evidence="3" id="KW-0813">Transport</keyword>
<dbReference type="EMBL" id="CP095474">
    <property type="protein sequence ID" value="URN14671.1"/>
    <property type="molecule type" value="Genomic_DNA"/>
</dbReference>
<dbReference type="Gene3D" id="3.10.105.10">
    <property type="entry name" value="Dipeptide-binding Protein, Domain 3"/>
    <property type="match status" value="1"/>
</dbReference>
<evidence type="ECO:0000313" key="7">
    <source>
        <dbReference type="Proteomes" id="UP001056383"/>
    </source>
</evidence>
<keyword evidence="4" id="KW-0732">Signal</keyword>
<sequence>MKAKSLRTTAGCVALILISGCRPLADEGGGSGPIVIGTANVLTHLDPAGAYDNGSWALYNNVYQSLLTFESGSPVPRPDAAEECEFTDSGLMTYRCLLRDGLKFSNGNAVTAAAVKHSFDRIMRINDPLGPGPLLANLKSVEAHGSTVTFRLKTADATWPSKIATGAGSIVDPAVYPPDELRGDRGVTGSGPYLISHQSENRIDLEPNPAYQGAVPRGKAMPIRIRYYQQAKDVEAAWKDGTVDVAYRGLPAKTLAGLDENTPGMRLSIGQSAEAHYLAINLRRKDNPLARVAARRAVATLVDRGGLAGKVHGRTVTPLYSLIPQGITGHSTAFFDAYPEVDPERAKSLLRSAGLPTPARFTLGHQNGIAALEAKELERQLEAGGAFEVTLVEEADWPTYQRRYARGDFDAFITGWSPDFPDPETFTQPLIGSDSVLSNGFSSSEVNTAIRLTQQQTDRGLTREQFRGIQRSIAQSVPLVPLWQNKDYVVTRPHVSGGQYLADGTGVWRLWELGLL</sequence>
<evidence type="ECO:0000256" key="4">
    <source>
        <dbReference type="ARBA" id="ARBA00022729"/>
    </source>
</evidence>
<gene>
    <name evidence="6" type="ORF">MW084_00635</name>
</gene>
<feature type="domain" description="Solute-binding protein family 5" evidence="5">
    <location>
        <begin position="76"/>
        <end position="433"/>
    </location>
</feature>
<dbReference type="InterPro" id="IPR039424">
    <property type="entry name" value="SBP_5"/>
</dbReference>
<dbReference type="Proteomes" id="UP001056383">
    <property type="component" value="Chromosome"/>
</dbReference>
<dbReference type="PIRSF" id="PIRSF002741">
    <property type="entry name" value="MppA"/>
    <property type="match status" value="1"/>
</dbReference>
<dbReference type="RefSeq" id="WP_039828633.1">
    <property type="nucleotide sequence ID" value="NZ_CP095474.1"/>
</dbReference>
<dbReference type="PROSITE" id="PS51257">
    <property type="entry name" value="PROKAR_LIPOPROTEIN"/>
    <property type="match status" value="1"/>
</dbReference>
<evidence type="ECO:0000313" key="6">
    <source>
        <dbReference type="EMBL" id="URN14671.1"/>
    </source>
</evidence>
<proteinExistence type="inferred from homology"/>
<name>A0ABY4TB48_9ACTN</name>
<evidence type="ECO:0000256" key="2">
    <source>
        <dbReference type="ARBA" id="ARBA00005695"/>
    </source>
</evidence>
<evidence type="ECO:0000256" key="3">
    <source>
        <dbReference type="ARBA" id="ARBA00022448"/>
    </source>
</evidence>
<dbReference type="InterPro" id="IPR030678">
    <property type="entry name" value="Peptide/Ni-bd"/>
</dbReference>
<comment type="similarity">
    <text evidence="2">Belongs to the bacterial solute-binding protein 5 family.</text>
</comment>
<keyword evidence="7" id="KW-1185">Reference proteome</keyword>
<evidence type="ECO:0000256" key="1">
    <source>
        <dbReference type="ARBA" id="ARBA00004196"/>
    </source>
</evidence>
<evidence type="ECO:0000259" key="5">
    <source>
        <dbReference type="Pfam" id="PF00496"/>
    </source>
</evidence>
<accession>A0ABY4TB48</accession>
<dbReference type="PANTHER" id="PTHR30290:SF10">
    <property type="entry name" value="PERIPLASMIC OLIGOPEPTIDE-BINDING PROTEIN-RELATED"/>
    <property type="match status" value="1"/>
</dbReference>
<dbReference type="PANTHER" id="PTHR30290">
    <property type="entry name" value="PERIPLASMIC BINDING COMPONENT OF ABC TRANSPORTER"/>
    <property type="match status" value="1"/>
</dbReference>
<reference evidence="6" key="1">
    <citation type="submission" date="2022-04" db="EMBL/GenBank/DDBJ databases">
        <title>Systematic whole-genome sequencing reveals an unexpected diversity among actinomycetoma pathogens and provides insights into their antibacterial susceptibilities.</title>
        <authorList>
            <person name="Watson A.K."/>
            <person name="Kepplinger B."/>
            <person name="Bakhiet S.M."/>
            <person name="Mhmoud N.A."/>
            <person name="Chapman J."/>
            <person name="Allenby N."/>
            <person name="Mickiewicz K."/>
            <person name="Goodfellow M."/>
            <person name="Fahal A.H."/>
            <person name="Errington J."/>
        </authorList>
    </citation>
    <scope>NUCLEOTIDE SEQUENCE</scope>
    <source>
        <strain evidence="6">SD 504</strain>
    </source>
</reference>
<dbReference type="SUPFAM" id="SSF53850">
    <property type="entry name" value="Periplasmic binding protein-like II"/>
    <property type="match status" value="1"/>
</dbReference>
<dbReference type="InterPro" id="IPR000914">
    <property type="entry name" value="SBP_5_dom"/>
</dbReference>